<protein>
    <recommendedName>
        <fullName evidence="3">histidine kinase</fullName>
        <ecNumber evidence="3">2.7.13.3</ecNumber>
    </recommendedName>
</protein>
<keyword evidence="6" id="KW-0808">Transferase</keyword>
<keyword evidence="7 14" id="KW-0812">Transmembrane</keyword>
<keyword evidence="11 14" id="KW-1133">Transmembrane helix</keyword>
<evidence type="ECO:0000256" key="7">
    <source>
        <dbReference type="ARBA" id="ARBA00022692"/>
    </source>
</evidence>
<dbReference type="InterPro" id="IPR003661">
    <property type="entry name" value="HisK_dim/P_dom"/>
</dbReference>
<keyword evidence="12" id="KW-0902">Two-component regulatory system</keyword>
<evidence type="ECO:0000256" key="9">
    <source>
        <dbReference type="ARBA" id="ARBA00022777"/>
    </source>
</evidence>
<dbReference type="eggNOG" id="COG0642">
    <property type="taxonomic scope" value="Bacteria"/>
</dbReference>
<dbReference type="GO" id="GO:0005886">
    <property type="term" value="C:plasma membrane"/>
    <property type="evidence" value="ECO:0007669"/>
    <property type="project" value="UniProtKB-SubCell"/>
</dbReference>
<dbReference type="Pfam" id="PF00512">
    <property type="entry name" value="HisKA"/>
    <property type="match status" value="1"/>
</dbReference>
<evidence type="ECO:0000313" key="17">
    <source>
        <dbReference type="Proteomes" id="UP000002608"/>
    </source>
</evidence>
<keyword evidence="5" id="KW-0597">Phosphoprotein</keyword>
<dbReference type="KEGG" id="spl:Spea_2810"/>
<keyword evidence="13 14" id="KW-0472">Membrane</keyword>
<evidence type="ECO:0000256" key="12">
    <source>
        <dbReference type="ARBA" id="ARBA00023012"/>
    </source>
</evidence>
<evidence type="ECO:0000256" key="14">
    <source>
        <dbReference type="SAM" id="Phobius"/>
    </source>
</evidence>
<evidence type="ECO:0000256" key="1">
    <source>
        <dbReference type="ARBA" id="ARBA00000085"/>
    </source>
</evidence>
<keyword evidence="8" id="KW-0547">Nucleotide-binding</keyword>
<dbReference type="SUPFAM" id="SSF55874">
    <property type="entry name" value="ATPase domain of HSP90 chaperone/DNA topoisomerase II/histidine kinase"/>
    <property type="match status" value="1"/>
</dbReference>
<reference evidence="16 17" key="1">
    <citation type="submission" date="2007-10" db="EMBL/GenBank/DDBJ databases">
        <title>Complete sequence of Shewanella pealeana ATCC 700345.</title>
        <authorList>
            <consortium name="US DOE Joint Genome Institute"/>
            <person name="Copeland A."/>
            <person name="Lucas S."/>
            <person name="Lapidus A."/>
            <person name="Barry K."/>
            <person name="Glavina del Rio T."/>
            <person name="Dalin E."/>
            <person name="Tice H."/>
            <person name="Pitluck S."/>
            <person name="Chertkov O."/>
            <person name="Brettin T."/>
            <person name="Bruce D."/>
            <person name="Detter J.C."/>
            <person name="Han C."/>
            <person name="Schmutz J."/>
            <person name="Larimer F."/>
            <person name="Land M."/>
            <person name="Hauser L."/>
            <person name="Kyrpides N."/>
            <person name="Kim E."/>
            <person name="Zhao J.-S.Z."/>
            <person name="Manno D."/>
            <person name="Hawari J."/>
            <person name="Richardson P."/>
        </authorList>
    </citation>
    <scope>NUCLEOTIDE SEQUENCE [LARGE SCALE GENOMIC DNA]</scope>
    <source>
        <strain evidence="17">ATCC 700345 / ANG-SQ1</strain>
    </source>
</reference>
<keyword evidence="4" id="KW-1003">Cell membrane</keyword>
<dbReference type="SUPFAM" id="SSF47384">
    <property type="entry name" value="Homodimeric domain of signal transducing histidine kinase"/>
    <property type="match status" value="1"/>
</dbReference>
<dbReference type="Proteomes" id="UP000002608">
    <property type="component" value="Chromosome"/>
</dbReference>
<dbReference type="PANTHER" id="PTHR45528">
    <property type="entry name" value="SENSOR HISTIDINE KINASE CPXA"/>
    <property type="match status" value="1"/>
</dbReference>
<dbReference type="SMART" id="SM00387">
    <property type="entry name" value="HATPase_c"/>
    <property type="match status" value="1"/>
</dbReference>
<feature type="domain" description="Histidine kinase" evidence="15">
    <location>
        <begin position="232"/>
        <end position="425"/>
    </location>
</feature>
<evidence type="ECO:0000256" key="6">
    <source>
        <dbReference type="ARBA" id="ARBA00022679"/>
    </source>
</evidence>
<dbReference type="GO" id="GO:0005524">
    <property type="term" value="F:ATP binding"/>
    <property type="evidence" value="ECO:0007669"/>
    <property type="project" value="UniProtKB-KW"/>
</dbReference>
<evidence type="ECO:0000256" key="11">
    <source>
        <dbReference type="ARBA" id="ARBA00022989"/>
    </source>
</evidence>
<feature type="transmembrane region" description="Helical" evidence="14">
    <location>
        <begin position="152"/>
        <end position="175"/>
    </location>
</feature>
<keyword evidence="10" id="KW-0067">ATP-binding</keyword>
<dbReference type="InterPro" id="IPR005467">
    <property type="entry name" value="His_kinase_dom"/>
</dbReference>
<evidence type="ECO:0000256" key="5">
    <source>
        <dbReference type="ARBA" id="ARBA00022553"/>
    </source>
</evidence>
<keyword evidence="17" id="KW-1185">Reference proteome</keyword>
<organism evidence="16 17">
    <name type="scientific">Shewanella pealeana (strain ATCC 700345 / ANG-SQ1)</name>
    <dbReference type="NCBI Taxonomy" id="398579"/>
    <lineage>
        <taxon>Bacteria</taxon>
        <taxon>Pseudomonadati</taxon>
        <taxon>Pseudomonadota</taxon>
        <taxon>Gammaproteobacteria</taxon>
        <taxon>Alteromonadales</taxon>
        <taxon>Shewanellaceae</taxon>
        <taxon>Shewanella</taxon>
    </lineage>
</organism>
<evidence type="ECO:0000256" key="8">
    <source>
        <dbReference type="ARBA" id="ARBA00022741"/>
    </source>
</evidence>
<evidence type="ECO:0000256" key="3">
    <source>
        <dbReference type="ARBA" id="ARBA00012438"/>
    </source>
</evidence>
<evidence type="ECO:0000256" key="13">
    <source>
        <dbReference type="ARBA" id="ARBA00023136"/>
    </source>
</evidence>
<dbReference type="Gene3D" id="3.30.565.10">
    <property type="entry name" value="Histidine kinase-like ATPase, C-terminal domain"/>
    <property type="match status" value="1"/>
</dbReference>
<dbReference type="HOGENOM" id="CLU_000445_89_37_6"/>
<comment type="catalytic activity">
    <reaction evidence="1">
        <text>ATP + protein L-histidine = ADP + protein N-phospho-L-histidine.</text>
        <dbReference type="EC" id="2.7.13.3"/>
    </reaction>
</comment>
<dbReference type="CDD" id="cd00082">
    <property type="entry name" value="HisKA"/>
    <property type="match status" value="1"/>
</dbReference>
<evidence type="ECO:0000313" key="16">
    <source>
        <dbReference type="EMBL" id="ABV88129.1"/>
    </source>
</evidence>
<dbReference type="InterPro" id="IPR003594">
    <property type="entry name" value="HATPase_dom"/>
</dbReference>
<dbReference type="InterPro" id="IPR036097">
    <property type="entry name" value="HisK_dim/P_sf"/>
</dbReference>
<dbReference type="RefSeq" id="WP_012156035.1">
    <property type="nucleotide sequence ID" value="NC_009901.1"/>
</dbReference>
<evidence type="ECO:0000256" key="10">
    <source>
        <dbReference type="ARBA" id="ARBA00022840"/>
    </source>
</evidence>
<gene>
    <name evidence="16" type="ordered locus">Spea_2810</name>
</gene>
<dbReference type="OrthoDB" id="9121563at2"/>
<dbReference type="AlphaFoldDB" id="A8H6E2"/>
<evidence type="ECO:0000256" key="2">
    <source>
        <dbReference type="ARBA" id="ARBA00004651"/>
    </source>
</evidence>
<sequence>MKLRQSLTALLLGGAGFILLLLVLSYTLWARENYFRALDTSFSVSMHKAQELINQQGFDSITPGLAIIDAQLFRQYKALPESIRLTFSEKQLQVGQHYYADGITQNDKAKHRDFFIYTAQHNEQEIYYLVQQYEESDSPSYWDIADSQLQQIWAVSAIVTLLLVILILACFRYLAKPIYRLNAWSKQLNSADLSKPIPSFEYQELDRLAEQIMHSLREVDSVYQRESQFLQYASHELRTPITVVKSNAALLEQLVPPSNMPPLQRIIRASNTMHHLTETLLWLTRKDMAQPIASQFQFDSLINELIEEHDYLLKGKNVELQVKIATQAVVLPQTLVRIVTANLIRNAMQHIDEGVISIVLDQEKLTIENKGEMLSDISSRSGSDGFGLGLKLIHQICEQQDWPFTTANKPQHYTASISFLAPMQL</sequence>
<dbReference type="Gene3D" id="6.10.340.10">
    <property type="match status" value="1"/>
</dbReference>
<dbReference type="STRING" id="398579.Spea_2810"/>
<dbReference type="GO" id="GO:0000155">
    <property type="term" value="F:phosphorelay sensor kinase activity"/>
    <property type="evidence" value="ECO:0007669"/>
    <property type="project" value="InterPro"/>
</dbReference>
<dbReference type="EC" id="2.7.13.3" evidence="3"/>
<dbReference type="InterPro" id="IPR050398">
    <property type="entry name" value="HssS/ArlS-like"/>
</dbReference>
<evidence type="ECO:0000256" key="4">
    <source>
        <dbReference type="ARBA" id="ARBA00022475"/>
    </source>
</evidence>
<dbReference type="PROSITE" id="PS50109">
    <property type="entry name" value="HIS_KIN"/>
    <property type="match status" value="1"/>
</dbReference>
<keyword evidence="9 16" id="KW-0418">Kinase</keyword>
<dbReference type="PANTHER" id="PTHR45528:SF1">
    <property type="entry name" value="SENSOR HISTIDINE KINASE CPXA"/>
    <property type="match status" value="1"/>
</dbReference>
<evidence type="ECO:0000259" key="15">
    <source>
        <dbReference type="PROSITE" id="PS50109"/>
    </source>
</evidence>
<comment type="subcellular location">
    <subcellularLocation>
        <location evidence="2">Cell membrane</location>
        <topology evidence="2">Multi-pass membrane protein</topology>
    </subcellularLocation>
</comment>
<name>A8H6E2_SHEPA</name>
<dbReference type="Gene3D" id="1.10.287.130">
    <property type="match status" value="1"/>
</dbReference>
<dbReference type="EMBL" id="CP000851">
    <property type="protein sequence ID" value="ABV88129.1"/>
    <property type="molecule type" value="Genomic_DNA"/>
</dbReference>
<proteinExistence type="predicted"/>
<dbReference type="SMART" id="SM00388">
    <property type="entry name" value="HisKA"/>
    <property type="match status" value="1"/>
</dbReference>
<dbReference type="InterPro" id="IPR036890">
    <property type="entry name" value="HATPase_C_sf"/>
</dbReference>
<accession>A8H6E2</accession>